<evidence type="ECO:0000313" key="2">
    <source>
        <dbReference type="EMBL" id="OWQ84154.1"/>
    </source>
</evidence>
<dbReference type="AlphaFoldDB" id="A0A246IVA6"/>
<evidence type="ECO:0000256" key="1">
    <source>
        <dbReference type="SAM" id="MobiDB-lite"/>
    </source>
</evidence>
<dbReference type="Proteomes" id="UP000197468">
    <property type="component" value="Unassembled WGS sequence"/>
</dbReference>
<feature type="region of interest" description="Disordered" evidence="1">
    <location>
        <begin position="1"/>
        <end position="26"/>
    </location>
</feature>
<protein>
    <submittedName>
        <fullName evidence="2">Uncharacterized protein</fullName>
    </submittedName>
</protein>
<accession>A0A246IVA6</accession>
<name>A0A246IVA6_9BURK</name>
<gene>
    <name evidence="2" type="ORF">CDN99_25075</name>
</gene>
<organism evidence="2 3">
    <name type="scientific">Roseateles aquatilis</name>
    <dbReference type="NCBI Taxonomy" id="431061"/>
    <lineage>
        <taxon>Bacteria</taxon>
        <taxon>Pseudomonadati</taxon>
        <taxon>Pseudomonadota</taxon>
        <taxon>Betaproteobacteria</taxon>
        <taxon>Burkholderiales</taxon>
        <taxon>Sphaerotilaceae</taxon>
        <taxon>Roseateles</taxon>
    </lineage>
</organism>
<reference evidence="2 3" key="1">
    <citation type="journal article" date="2008" name="Int. J. Syst. Evol. Microbiol.">
        <title>Description of Roseateles aquatilis sp. nov. and Roseateles terrae sp. nov., in the class Betaproteobacteria, and emended description of the genus Roseateles.</title>
        <authorList>
            <person name="Gomila M."/>
            <person name="Bowien B."/>
            <person name="Falsen E."/>
            <person name="Moore E.R."/>
            <person name="Lalucat J."/>
        </authorList>
    </citation>
    <scope>NUCLEOTIDE SEQUENCE [LARGE SCALE GENOMIC DNA]</scope>
    <source>
        <strain evidence="2 3">CCUG 48205</strain>
    </source>
</reference>
<comment type="caution">
    <text evidence="2">The sequence shown here is derived from an EMBL/GenBank/DDBJ whole genome shotgun (WGS) entry which is preliminary data.</text>
</comment>
<evidence type="ECO:0000313" key="3">
    <source>
        <dbReference type="Proteomes" id="UP000197468"/>
    </source>
</evidence>
<sequence>MAQRQPAAGARETVPGAPSPTMSGIGRHQAAINQSPRMVAQRLAIESAVRGAPPTIDTAGVVQREGDDWALDSTTKMRQELDASKHGRRYAFKFDHGGANAGFGTALHHHVSRAKMSELTASYKKSQTYQSKMKRGTDKDELGAALSGFQKAIGEFGSQASLDSQDMETILHNLPMNLHYGPAIVKSDPGSAFDPSTQPRAGGNGERELEPTSAALSGFATTYQDALDQLPSDSTGALLAETWTSLTTQLRAAHALYLQHPNLVHTSHGAIAVNEEQWITTDQSDTWAKRGLNKWPSLDAAKQRFAERTAPLAAGAAGLAIHHDFTIAANGGVVTIRVGCSAADLVHFCNRHTFRHFDPGQIKLLNTFFDPGSTLVQVTAAAQQAFGFVEAELRRQLPSGVEDYEITGGLIELLASDGLTFSANAREMTVIDRDDLWAAAVDGAVQLVSLVPVGSAYDSYDAGLLASLNLP</sequence>
<keyword evidence="3" id="KW-1185">Reference proteome</keyword>
<feature type="region of interest" description="Disordered" evidence="1">
    <location>
        <begin position="188"/>
        <end position="209"/>
    </location>
</feature>
<proteinExistence type="predicted"/>
<dbReference type="EMBL" id="NIOF01000018">
    <property type="protein sequence ID" value="OWQ84154.1"/>
    <property type="molecule type" value="Genomic_DNA"/>
</dbReference>